<dbReference type="Proteomes" id="UP000472372">
    <property type="component" value="Chromosome 4"/>
</dbReference>
<protein>
    <submittedName>
        <fullName evidence="2">Uncharacterized protein</fullName>
    </submittedName>
</protein>
<sequence length="255" mass="28612">MEHKKGNKKELAGDDMRPLFETASMCKRQAATWSAADYDPSGFLQGTADKFEANKDGGEIRGFRSAKKSKTAAHKTDLNAEDNKANRLEKVSAEQYTHGEIKAFYDRINSLTDQSSKRTAAKYTQLAPWVSEGYANKTSSGEKKIISESDMRLAYKKPVVRCREEKGAAFIPLMDRRYNRKKVAAKAKASSARSKDLFNPFTTPRLPDVLPGGTYLFITNIPRVQQQPEPHDGDPAPAPRREEIAKFVRLLVKRV</sequence>
<feature type="compositionally biased region" description="Basic and acidic residues" evidence="1">
    <location>
        <begin position="229"/>
        <end position="241"/>
    </location>
</feature>
<feature type="region of interest" description="Disordered" evidence="1">
    <location>
        <begin position="222"/>
        <end position="241"/>
    </location>
</feature>
<dbReference type="EMBL" id="HG992980">
    <property type="protein sequence ID" value="CAE7031842.1"/>
    <property type="molecule type" value="Genomic_DNA"/>
</dbReference>
<evidence type="ECO:0000313" key="3">
    <source>
        <dbReference type="Proteomes" id="UP000472372"/>
    </source>
</evidence>
<reference evidence="2" key="1">
    <citation type="submission" date="2021-02" db="EMBL/GenBank/DDBJ databases">
        <authorList>
            <person name="Syme A R."/>
            <person name="Syme A R."/>
            <person name="Moolhuijzen P."/>
        </authorList>
    </citation>
    <scope>NUCLEOTIDE SEQUENCE</scope>
    <source>
        <strain evidence="2">W1-1</strain>
    </source>
</reference>
<proteinExistence type="predicted"/>
<evidence type="ECO:0000313" key="2">
    <source>
        <dbReference type="EMBL" id="CAE7031842.1"/>
    </source>
</evidence>
<gene>
    <name evidence="2" type="ORF">PTTW11_04878</name>
</gene>
<dbReference type="AlphaFoldDB" id="A0A6S6W0C4"/>
<feature type="compositionally biased region" description="Basic residues" evidence="1">
    <location>
        <begin position="64"/>
        <end position="73"/>
    </location>
</feature>
<accession>A0A6S6W0C4</accession>
<name>A0A6S6W0C4_9PLEO</name>
<evidence type="ECO:0000256" key="1">
    <source>
        <dbReference type="SAM" id="MobiDB-lite"/>
    </source>
</evidence>
<feature type="region of interest" description="Disordered" evidence="1">
    <location>
        <begin position="59"/>
        <end position="80"/>
    </location>
</feature>
<organism evidence="2 3">
    <name type="scientific">Pyrenophora teres f. teres</name>
    <dbReference type="NCBI Taxonomy" id="97479"/>
    <lineage>
        <taxon>Eukaryota</taxon>
        <taxon>Fungi</taxon>
        <taxon>Dikarya</taxon>
        <taxon>Ascomycota</taxon>
        <taxon>Pezizomycotina</taxon>
        <taxon>Dothideomycetes</taxon>
        <taxon>Pleosporomycetidae</taxon>
        <taxon>Pleosporales</taxon>
        <taxon>Pleosporineae</taxon>
        <taxon>Pleosporaceae</taxon>
        <taxon>Pyrenophora</taxon>
    </lineage>
</organism>